<dbReference type="InterPro" id="IPR051783">
    <property type="entry name" value="NAD(P)-dependent_oxidoreduct"/>
</dbReference>
<dbReference type="InterPro" id="IPR001509">
    <property type="entry name" value="Epimerase_deHydtase"/>
</dbReference>
<evidence type="ECO:0000313" key="3">
    <source>
        <dbReference type="Proteomes" id="UP000254978"/>
    </source>
</evidence>
<dbReference type="GO" id="GO:0005737">
    <property type="term" value="C:cytoplasm"/>
    <property type="evidence" value="ECO:0007669"/>
    <property type="project" value="TreeGrafter"/>
</dbReference>
<dbReference type="EMBL" id="UGQT01000001">
    <property type="protein sequence ID" value="STZ61968.1"/>
    <property type="molecule type" value="Genomic_DNA"/>
</dbReference>
<proteinExistence type="predicted"/>
<organism evidence="2 3">
    <name type="scientific">Mycolicibacterium tokaiense</name>
    <dbReference type="NCBI Taxonomy" id="39695"/>
    <lineage>
        <taxon>Bacteria</taxon>
        <taxon>Bacillati</taxon>
        <taxon>Actinomycetota</taxon>
        <taxon>Actinomycetes</taxon>
        <taxon>Mycobacteriales</taxon>
        <taxon>Mycobacteriaceae</taxon>
        <taxon>Mycolicibacterium</taxon>
    </lineage>
</organism>
<reference evidence="2 3" key="1">
    <citation type="submission" date="2018-06" db="EMBL/GenBank/DDBJ databases">
        <authorList>
            <consortium name="Pathogen Informatics"/>
            <person name="Doyle S."/>
        </authorList>
    </citation>
    <scope>NUCLEOTIDE SEQUENCE [LARGE SCALE GENOMIC DNA]</scope>
    <source>
        <strain evidence="2 3">NCTC10821</strain>
    </source>
</reference>
<dbReference type="Proteomes" id="UP000254978">
    <property type="component" value="Unassembled WGS sequence"/>
</dbReference>
<evidence type="ECO:0000259" key="1">
    <source>
        <dbReference type="Pfam" id="PF01370"/>
    </source>
</evidence>
<dbReference type="Pfam" id="PF01370">
    <property type="entry name" value="Epimerase"/>
    <property type="match status" value="1"/>
</dbReference>
<evidence type="ECO:0000313" key="2">
    <source>
        <dbReference type="EMBL" id="STZ61968.1"/>
    </source>
</evidence>
<dbReference type="AlphaFoldDB" id="A0A378TMG4"/>
<keyword evidence="3" id="KW-1185">Reference proteome</keyword>
<sequence length="296" mass="30689">MRIFVTGASGHIGSLVVRELWDHGHTVVGLARSQASADALTSAGAQVVRGTLDDLEILAAAARDADGVIHLAYKHDFSDYAASAEADVRAVEAMGAALTGSGKPFINTSGTATLAAASPGALATEDMVGTGPRGASEAAALALAEQGVRAIVIRLAPTVHGPTDLQGFIPALIANARRTGQSIYIGDGANRWPAVDNRDAARLYRLAIESAPAGAVLHGAAEEGIPFRDIAKVIGARLGVPAVGVSPEEATEQLQFIGWVAALDNPTSSKHTQQLLGWTPEHPTLLEDMRGEHYFV</sequence>
<name>A0A378TMG4_9MYCO</name>
<gene>
    <name evidence="2" type="ORF">NCTC10821_05530</name>
</gene>
<feature type="domain" description="NAD-dependent epimerase/dehydratase" evidence="1">
    <location>
        <begin position="3"/>
        <end position="211"/>
    </location>
</feature>
<accession>A0A378TMG4</accession>
<dbReference type="GO" id="GO:0004029">
    <property type="term" value="F:aldehyde dehydrogenase (NAD+) activity"/>
    <property type="evidence" value="ECO:0007669"/>
    <property type="project" value="TreeGrafter"/>
</dbReference>
<dbReference type="PANTHER" id="PTHR48079">
    <property type="entry name" value="PROTEIN YEEZ"/>
    <property type="match status" value="1"/>
</dbReference>
<dbReference type="SUPFAM" id="SSF51735">
    <property type="entry name" value="NAD(P)-binding Rossmann-fold domains"/>
    <property type="match status" value="1"/>
</dbReference>
<dbReference type="InterPro" id="IPR036291">
    <property type="entry name" value="NAD(P)-bd_dom_sf"/>
</dbReference>
<dbReference type="CDD" id="cd05262">
    <property type="entry name" value="SDR_a7"/>
    <property type="match status" value="1"/>
</dbReference>
<dbReference type="PANTHER" id="PTHR48079:SF9">
    <property type="entry name" value="PUTATIVE-RELATED"/>
    <property type="match status" value="1"/>
</dbReference>
<dbReference type="OrthoDB" id="9787292at2"/>
<dbReference type="Gene3D" id="3.40.50.720">
    <property type="entry name" value="NAD(P)-binding Rossmann-like Domain"/>
    <property type="match status" value="1"/>
</dbReference>
<dbReference type="RefSeq" id="WP_115280770.1">
    <property type="nucleotide sequence ID" value="NZ_AP022600.1"/>
</dbReference>
<protein>
    <submittedName>
        <fullName evidence="2">Nucleoside-diphosphate-sugar epimerase</fullName>
    </submittedName>
</protein>